<feature type="signal peptide" evidence="2">
    <location>
        <begin position="1"/>
        <end position="20"/>
    </location>
</feature>
<dbReference type="InterPro" id="IPR012334">
    <property type="entry name" value="Pectin_lyas_fold"/>
</dbReference>
<dbReference type="Proteomes" id="UP000825483">
    <property type="component" value="Unassembled WGS sequence"/>
</dbReference>
<dbReference type="InterPro" id="IPR011050">
    <property type="entry name" value="Pectin_lyase_fold/virulence"/>
</dbReference>
<dbReference type="Pfam" id="PF19815">
    <property type="entry name" value="DUF6298"/>
    <property type="match status" value="1"/>
</dbReference>
<evidence type="ECO:0000313" key="5">
    <source>
        <dbReference type="Proteomes" id="UP000825483"/>
    </source>
</evidence>
<protein>
    <recommendedName>
        <fullName evidence="3">DUF6298 domain-containing protein</fullName>
    </recommendedName>
</protein>
<organism evidence="4 5">
    <name type="scientific">Prevotella lacticifex</name>
    <dbReference type="NCBI Taxonomy" id="2854755"/>
    <lineage>
        <taxon>Bacteria</taxon>
        <taxon>Pseudomonadati</taxon>
        <taxon>Bacteroidota</taxon>
        <taxon>Bacteroidia</taxon>
        <taxon>Bacteroidales</taxon>
        <taxon>Prevotellaceae</taxon>
        <taxon>Prevotella</taxon>
    </lineage>
</organism>
<feature type="domain" description="DUF6298" evidence="3">
    <location>
        <begin position="444"/>
        <end position="954"/>
    </location>
</feature>
<sequence>MRKILSLLLFCVLTVVSSDAYTVPFGYSQVGYKQSAQTIPDAPVVMFVDWQPGDQSARIQAAIDAVARRKADRRTGLRGAILLGKGRFELSEPLRLSADGIVIRGAGRQATVLYKKGVDRGAVVYIEGKSGIVTGDSIPLSDVRVGDRVVVVRPSTKQWIHLLGCDNFGGGGDLGYWGWHPGEIDVQWTRTVTAVGTSENQNGGVLNAKNGGFIGFDVPLTMTPEQLGHVRLMRIKADGRLKNSGIENLTIDCATDSSNPKDENHAWDGVYVANATDCWVRMVDFRHLAGSAVVVQRSASQVTVEDCESTQPVSEIGGYRRRTFYCMGECCLFQRLYSEHGIHDFAVGLCAAGPNVFSQCDSYESLGFSGSLGPWCTGLLLDCVNIDGNDINLGFRGLEGYGSGWTSSNGTAYQCTASGIFADSVPDGSGNVVRGCWGQFNGTGSFSELNDHVKPWSLFWAQLAARTDSATAGKVCRVLERSLNSVSNNPTPAEARMMADIAKVPRITMKSWIDSAKLSAPVATPLPSFVLRGSRGDQNSTAQKSNKDLAVQGKNHNGSLNSTDQNGKTADNYAVVGGKLVMNGRLIVGGRQNTPWWNGRVRYSAFPKIADAVTRFVPGMEGQGTTTRIDSVAAHLKMHHIALFNQNYGLWYDRRRDDHERIRRRDGDVWAPFYEQTIARSGEGHAWDGLSKYDLSRLNQWYVYRVKSLAEATSSDGIVILNQHYFQHNILEAGAHWVDCPWRPVNNLNSTAFPEPVPFIGDKRVYMAEYFYDTANPTMARLHSHYIKNMLSAFAGEPNIIHSIGEEYTGPYHFTVFWLHTIADWEAQTGRHVLVALAANKDVQDSVMQDSVSAGAVDIINIEQWWYNKKGLYAPEGGKNIAPRQYLRRLRPGKVTFADVYRSVVECRSQWPDKAVVYYANAYDQFGWAVLMAGGSCPAIPVRDDAFLKAVATMNPAVSTDGSYVIMNTAGDCVIYVDTDQVYIARGLSDGTFAVRKIDEKTGIVGRPTKITIKNGAADFNRGIYWLTKTK</sequence>
<comment type="caution">
    <text evidence="4">The sequence shown here is derived from an EMBL/GenBank/DDBJ whole genome shotgun (WGS) entry which is preliminary data.</text>
</comment>
<feature type="region of interest" description="Disordered" evidence="1">
    <location>
        <begin position="531"/>
        <end position="569"/>
    </location>
</feature>
<dbReference type="SUPFAM" id="SSF51126">
    <property type="entry name" value="Pectin lyase-like"/>
    <property type="match status" value="1"/>
</dbReference>
<evidence type="ECO:0000259" key="3">
    <source>
        <dbReference type="Pfam" id="PF19815"/>
    </source>
</evidence>
<evidence type="ECO:0000313" key="4">
    <source>
        <dbReference type="EMBL" id="GJG59750.1"/>
    </source>
</evidence>
<dbReference type="Gene3D" id="2.160.20.10">
    <property type="entry name" value="Single-stranded right-handed beta-helix, Pectin lyase-like"/>
    <property type="match status" value="2"/>
</dbReference>
<keyword evidence="5" id="KW-1185">Reference proteome</keyword>
<dbReference type="AlphaFoldDB" id="A0A9R1CC09"/>
<reference evidence="4" key="1">
    <citation type="journal article" date="2022" name="Int. J. Syst. Evol. Microbiol.">
        <title>Prevotella lacticifex sp. nov., isolated from the rumen of cows.</title>
        <authorList>
            <person name="Shinkai T."/>
            <person name="Ikeyama N."/>
            <person name="Kumagai M."/>
            <person name="Ohmori H."/>
            <person name="Sakamoto M."/>
            <person name="Ohkuma M."/>
            <person name="Mitsumori M."/>
        </authorList>
    </citation>
    <scope>NUCLEOTIDE SEQUENCE</scope>
    <source>
        <strain evidence="4">R5076</strain>
    </source>
</reference>
<keyword evidence="2" id="KW-0732">Signal</keyword>
<accession>A0A9R1CC09</accession>
<proteinExistence type="predicted"/>
<feature type="compositionally biased region" description="Polar residues" evidence="1">
    <location>
        <begin position="554"/>
        <end position="569"/>
    </location>
</feature>
<name>A0A9R1CC09_9BACT</name>
<dbReference type="RefSeq" id="WP_223928603.1">
    <property type="nucleotide sequence ID" value="NZ_BPTU01000002.1"/>
</dbReference>
<evidence type="ECO:0000256" key="2">
    <source>
        <dbReference type="SAM" id="SignalP"/>
    </source>
</evidence>
<dbReference type="GeneID" id="72466207"/>
<dbReference type="InterPro" id="IPR046265">
    <property type="entry name" value="DUF6298"/>
</dbReference>
<evidence type="ECO:0000256" key="1">
    <source>
        <dbReference type="SAM" id="MobiDB-lite"/>
    </source>
</evidence>
<feature type="chain" id="PRO_5040374582" description="DUF6298 domain-containing protein" evidence="2">
    <location>
        <begin position="21"/>
        <end position="1031"/>
    </location>
</feature>
<gene>
    <name evidence="4" type="ORF">PRLR5076_26010</name>
</gene>
<dbReference type="EMBL" id="BPUB01000002">
    <property type="protein sequence ID" value="GJG59750.1"/>
    <property type="molecule type" value="Genomic_DNA"/>
</dbReference>